<evidence type="ECO:0000313" key="5">
    <source>
        <dbReference type="EMBL" id="TQL71578.1"/>
    </source>
</evidence>
<sequence length="224" mass="24295">MSTQLPTNWTPWRADSPLAGRRPTRADFATAIDSGLGREDVLPYPTDEASAGLLRMLIVGINPSPWTAAVNAPFARPGNRFWPSLAEAGVLPHRVDASTGLSRGDERLLAERGIGITNFVSRPSARADELTAEELHTGGQQLVDRVNVLQPRAVAIVGITAFRTAFSLPKAQLGRQDIETIAGWPERVQLWALPNPSGLNAHETIQSIAQKWQAVWDVSAKSSH</sequence>
<dbReference type="PANTHER" id="PTHR12159:SF9">
    <property type="entry name" value="G_T MISMATCH-SPECIFIC THYMINE DNA GLYCOSYLASE"/>
    <property type="match status" value="1"/>
</dbReference>
<keyword evidence="2" id="KW-0378">Hydrolase</keyword>
<dbReference type="SUPFAM" id="SSF52141">
    <property type="entry name" value="Uracil-DNA glycosylase-like"/>
    <property type="match status" value="1"/>
</dbReference>
<protein>
    <submittedName>
        <fullName evidence="5">G/U mismatch-specific uracil-DNA glycosylase</fullName>
    </submittedName>
</protein>
<evidence type="ECO:0000256" key="3">
    <source>
        <dbReference type="ARBA" id="ARBA00023204"/>
    </source>
</evidence>
<name>A0A543AG77_9MICC</name>
<keyword evidence="3" id="KW-0234">DNA repair</keyword>
<dbReference type="PANTHER" id="PTHR12159">
    <property type="entry name" value="G/T AND G/U MISMATCH-SPECIFIC DNA GLYCOSYLASE"/>
    <property type="match status" value="1"/>
</dbReference>
<keyword evidence="6" id="KW-1185">Reference proteome</keyword>
<accession>A0A543AG77</accession>
<dbReference type="Gene3D" id="3.40.470.10">
    <property type="entry name" value="Uracil-DNA glycosylase-like domain"/>
    <property type="match status" value="1"/>
</dbReference>
<dbReference type="AlphaFoldDB" id="A0A543AG77"/>
<keyword evidence="1" id="KW-0227">DNA damage</keyword>
<dbReference type="GO" id="GO:0004844">
    <property type="term" value="F:uracil DNA N-glycosylase activity"/>
    <property type="evidence" value="ECO:0007669"/>
    <property type="project" value="TreeGrafter"/>
</dbReference>
<reference evidence="5 6" key="1">
    <citation type="submission" date="2019-06" db="EMBL/GenBank/DDBJ databases">
        <title>Sequencing the genomes of 1000 actinobacteria strains.</title>
        <authorList>
            <person name="Klenk H.-P."/>
        </authorList>
    </citation>
    <scope>NUCLEOTIDE SEQUENCE [LARGE SCALE GENOMIC DNA]</scope>
    <source>
        <strain evidence="5 6">DSM 24083</strain>
    </source>
</reference>
<evidence type="ECO:0000256" key="2">
    <source>
        <dbReference type="ARBA" id="ARBA00022801"/>
    </source>
</evidence>
<dbReference type="Proteomes" id="UP000319746">
    <property type="component" value="Unassembled WGS sequence"/>
</dbReference>
<dbReference type="OrthoDB" id="9799921at2"/>
<feature type="domain" description="Uracil-DNA glycosylase-like" evidence="4">
    <location>
        <begin position="54"/>
        <end position="211"/>
    </location>
</feature>
<evidence type="ECO:0000259" key="4">
    <source>
        <dbReference type="Pfam" id="PF03167"/>
    </source>
</evidence>
<gene>
    <name evidence="5" type="ORF">FB556_2066</name>
</gene>
<dbReference type="InterPro" id="IPR005122">
    <property type="entry name" value="Uracil-DNA_glycosylase-like"/>
</dbReference>
<dbReference type="Pfam" id="PF03167">
    <property type="entry name" value="UDG"/>
    <property type="match status" value="1"/>
</dbReference>
<evidence type="ECO:0000256" key="1">
    <source>
        <dbReference type="ARBA" id="ARBA00022763"/>
    </source>
</evidence>
<organism evidence="5 6">
    <name type="scientific">Enteractinococcus coprophilus</name>
    <dbReference type="NCBI Taxonomy" id="1027633"/>
    <lineage>
        <taxon>Bacteria</taxon>
        <taxon>Bacillati</taxon>
        <taxon>Actinomycetota</taxon>
        <taxon>Actinomycetes</taxon>
        <taxon>Micrococcales</taxon>
        <taxon>Micrococcaceae</taxon>
    </lineage>
</organism>
<comment type="caution">
    <text evidence="5">The sequence shown here is derived from an EMBL/GenBank/DDBJ whole genome shotgun (WGS) entry which is preliminary data.</text>
</comment>
<dbReference type="InterPro" id="IPR036895">
    <property type="entry name" value="Uracil-DNA_glycosylase-like_sf"/>
</dbReference>
<dbReference type="CDD" id="cd10028">
    <property type="entry name" value="UDG-F2_TDG_MUG"/>
    <property type="match status" value="1"/>
</dbReference>
<dbReference type="GO" id="GO:0008263">
    <property type="term" value="F:pyrimidine-specific mismatch base pair DNA N-glycosylase activity"/>
    <property type="evidence" value="ECO:0007669"/>
    <property type="project" value="TreeGrafter"/>
</dbReference>
<dbReference type="RefSeq" id="WP_141867270.1">
    <property type="nucleotide sequence ID" value="NZ_BAABAN010000001.1"/>
</dbReference>
<evidence type="ECO:0000313" key="6">
    <source>
        <dbReference type="Proteomes" id="UP000319746"/>
    </source>
</evidence>
<dbReference type="GO" id="GO:0006285">
    <property type="term" value="P:base-excision repair, AP site formation"/>
    <property type="evidence" value="ECO:0007669"/>
    <property type="project" value="InterPro"/>
</dbReference>
<proteinExistence type="predicted"/>
<dbReference type="EMBL" id="VFOU01000003">
    <property type="protein sequence ID" value="TQL71578.1"/>
    <property type="molecule type" value="Genomic_DNA"/>
</dbReference>
<dbReference type="InterPro" id="IPR015637">
    <property type="entry name" value="MUG/TDG"/>
</dbReference>